<feature type="compositionally biased region" description="Low complexity" evidence="1">
    <location>
        <begin position="254"/>
        <end position="270"/>
    </location>
</feature>
<keyword evidence="2" id="KW-0472">Membrane</keyword>
<comment type="caution">
    <text evidence="3">The sequence shown here is derived from an EMBL/GenBank/DDBJ whole genome shotgun (WGS) entry which is preliminary data.</text>
</comment>
<feature type="compositionally biased region" description="Basic and acidic residues" evidence="1">
    <location>
        <begin position="194"/>
        <end position="205"/>
    </location>
</feature>
<organism evidence="3 4">
    <name type="scientific">Streptomyces reniochalinae</name>
    <dbReference type="NCBI Taxonomy" id="2250578"/>
    <lineage>
        <taxon>Bacteria</taxon>
        <taxon>Bacillati</taxon>
        <taxon>Actinomycetota</taxon>
        <taxon>Actinomycetes</taxon>
        <taxon>Kitasatosporales</taxon>
        <taxon>Streptomycetaceae</taxon>
        <taxon>Streptomyces</taxon>
    </lineage>
</organism>
<protein>
    <submittedName>
        <fullName evidence="3">Uncharacterized protein</fullName>
    </submittedName>
</protein>
<feature type="region of interest" description="Disordered" evidence="1">
    <location>
        <begin position="194"/>
        <end position="214"/>
    </location>
</feature>
<dbReference type="Proteomes" id="UP000253507">
    <property type="component" value="Unassembled WGS sequence"/>
</dbReference>
<evidence type="ECO:0000313" key="4">
    <source>
        <dbReference type="Proteomes" id="UP000253507"/>
    </source>
</evidence>
<sequence length="282" mass="29173">MVDEALRSEVFRRELRGAPAGTAERLRSWAHESAEELAGEAAAEYRALCRTREERTARGRDAGSARRVHRVRGGGLFAALAVLVPLVAAAAAVVFLVLGYVLMLVRAQRDVGASLVVTGWSGAGIAAVTGALGLGRLVVTARRHSRSSPASGPGGTPVLAEDRRAEDRAGKAWRAALLERAVLPYLRARLPDARREVSAGREAPARRSGHHSPDYGTFDYGSFDYGSFDFASPDYAGPDFGSPASGGSDTGVRGPDSAASDSGSPGSSGSESGGSASGGPGR</sequence>
<evidence type="ECO:0000256" key="2">
    <source>
        <dbReference type="SAM" id="Phobius"/>
    </source>
</evidence>
<keyword evidence="2" id="KW-1133">Transmembrane helix</keyword>
<feature type="transmembrane region" description="Helical" evidence="2">
    <location>
        <begin position="115"/>
        <end position="139"/>
    </location>
</feature>
<gene>
    <name evidence="3" type="ORF">DQ392_00730</name>
</gene>
<evidence type="ECO:0000256" key="1">
    <source>
        <dbReference type="SAM" id="MobiDB-lite"/>
    </source>
</evidence>
<feature type="compositionally biased region" description="Gly residues" evidence="1">
    <location>
        <begin position="271"/>
        <end position="282"/>
    </location>
</feature>
<feature type="transmembrane region" description="Helical" evidence="2">
    <location>
        <begin position="76"/>
        <end position="103"/>
    </location>
</feature>
<dbReference type="AlphaFoldDB" id="A0A367F623"/>
<name>A0A367F623_9ACTN</name>
<dbReference type="RefSeq" id="WP_114013466.1">
    <property type="nucleotide sequence ID" value="NZ_QOIM01000017.1"/>
</dbReference>
<accession>A0A367F623</accession>
<keyword evidence="4" id="KW-1185">Reference proteome</keyword>
<keyword evidence="2" id="KW-0812">Transmembrane</keyword>
<dbReference type="OrthoDB" id="3868051at2"/>
<dbReference type="EMBL" id="QOIM01000017">
    <property type="protein sequence ID" value="RCG25806.1"/>
    <property type="molecule type" value="Genomic_DNA"/>
</dbReference>
<proteinExistence type="predicted"/>
<reference evidence="3 4" key="1">
    <citation type="submission" date="2018-06" db="EMBL/GenBank/DDBJ databases">
        <title>Streptomyces reniochalinae sp. nov. and Streptomyces diacarnus sp. nov. from marine sponges.</title>
        <authorList>
            <person name="Li L."/>
        </authorList>
    </citation>
    <scope>NUCLEOTIDE SEQUENCE [LARGE SCALE GENOMIC DNA]</scope>
    <source>
        <strain evidence="3 4">LHW50302</strain>
    </source>
</reference>
<feature type="region of interest" description="Disordered" evidence="1">
    <location>
        <begin position="234"/>
        <end position="282"/>
    </location>
</feature>
<evidence type="ECO:0000313" key="3">
    <source>
        <dbReference type="EMBL" id="RCG25806.1"/>
    </source>
</evidence>